<protein>
    <recommendedName>
        <fullName evidence="5">DUF2057 domain-containing protein</fullName>
    </recommendedName>
</protein>
<dbReference type="AlphaFoldDB" id="A0A1S8CZ07"/>
<dbReference type="Pfam" id="PF09829">
    <property type="entry name" value="DUF2057"/>
    <property type="match status" value="1"/>
</dbReference>
<organism evidence="3 4">
    <name type="scientific">Alkanindiges hydrocarboniclasticus</name>
    <dbReference type="NCBI Taxonomy" id="1907941"/>
    <lineage>
        <taxon>Bacteria</taxon>
        <taxon>Pseudomonadati</taxon>
        <taxon>Pseudomonadota</taxon>
        <taxon>Gammaproteobacteria</taxon>
        <taxon>Moraxellales</taxon>
        <taxon>Moraxellaceae</taxon>
        <taxon>Alkanindiges</taxon>
    </lineage>
</organism>
<proteinExistence type="inferred from homology"/>
<keyword evidence="4" id="KW-1185">Reference proteome</keyword>
<evidence type="ECO:0008006" key="5">
    <source>
        <dbReference type="Google" id="ProtNLM"/>
    </source>
</evidence>
<evidence type="ECO:0000313" key="3">
    <source>
        <dbReference type="EMBL" id="ONG42260.1"/>
    </source>
</evidence>
<keyword evidence="2" id="KW-0732">Signal</keyword>
<sequence>MALAASTHAAVTLVTPEEIPVLALDQQEVSGGFFRSTKTTYKLDPGMHDIAVRYEQLFNLNNGDHDVLKSAVISLRANLEDNKTYRLSLVNPPKNYDVAREYVKQPIIAVLDEQGKIIAQQQGLDNAPKPILGSSFFNRVMDFRNKPETQKDFTTEQGNNYKAAATAAITSSATGSTTAGTSAHLEQLKQLWQKSSEQEREQFMQFIIR</sequence>
<reference evidence="3 4" key="1">
    <citation type="submission" date="2016-10" db="EMBL/GenBank/DDBJ databases">
        <title>Draft Genome sequence of Alkanindiges sp. strain H1.</title>
        <authorList>
            <person name="Subhash Y."/>
            <person name="Lee S."/>
        </authorList>
    </citation>
    <scope>NUCLEOTIDE SEQUENCE [LARGE SCALE GENOMIC DNA]</scope>
    <source>
        <strain evidence="3 4">H1</strain>
    </source>
</reference>
<name>A0A1S8CZ07_9GAMM</name>
<comment type="caution">
    <text evidence="3">The sequence shown here is derived from an EMBL/GenBank/DDBJ whole genome shotgun (WGS) entry which is preliminary data.</text>
</comment>
<accession>A0A1S8CZ07</accession>
<dbReference type="PANTHER" id="PTHR38108">
    <property type="entry name" value="UPF0319 PROTEIN YCCT"/>
    <property type="match status" value="1"/>
</dbReference>
<comment type="similarity">
    <text evidence="1">Belongs to the UPF0319 family.</text>
</comment>
<dbReference type="EMBL" id="MLCN01000001">
    <property type="protein sequence ID" value="ONG42260.1"/>
    <property type="molecule type" value="Genomic_DNA"/>
</dbReference>
<evidence type="ECO:0000313" key="4">
    <source>
        <dbReference type="Proteomes" id="UP000192132"/>
    </source>
</evidence>
<dbReference type="InterPro" id="IPR018635">
    <property type="entry name" value="UPF0319"/>
</dbReference>
<dbReference type="Proteomes" id="UP000192132">
    <property type="component" value="Unassembled WGS sequence"/>
</dbReference>
<dbReference type="PANTHER" id="PTHR38108:SF1">
    <property type="entry name" value="UPF0319 PROTEIN YCCT"/>
    <property type="match status" value="1"/>
</dbReference>
<evidence type="ECO:0000256" key="2">
    <source>
        <dbReference type="ARBA" id="ARBA00022729"/>
    </source>
</evidence>
<evidence type="ECO:0000256" key="1">
    <source>
        <dbReference type="ARBA" id="ARBA00008490"/>
    </source>
</evidence>
<gene>
    <name evidence="3" type="ORF">BKE30_00140</name>
</gene>